<dbReference type="RefSeq" id="WP_188895712.1">
    <property type="nucleotide sequence ID" value="NZ_BMMZ01000005.1"/>
</dbReference>
<evidence type="ECO:0000256" key="1">
    <source>
        <dbReference type="ARBA" id="ARBA00022763"/>
    </source>
</evidence>
<keyword evidence="4" id="KW-1185">Reference proteome</keyword>
<sequence>MTVLATAAGTSRTLRVDRPVPLDAIIGHLRRGAHDPTHRRIPGGWLRATRAPTGPALLKIITTEDGVRGTAWGAGAEWVLDQLPALVGAEDDPAGFRPLPEHRPLVEAQRRFPHYRIARTDAVFEALSASIIEQKVTGSEAYGAFRRIVQRYGEPAPGPAQQRGSVAYGTMVPPEPRTWQTIPSWTYLRLGLESNRSRTLVSAAGRASALERTLGRPLPDVDRGLRSLPGVGAWTSAEVRQRAHGDADAWSIGDYHIGKNITWALTGEVLDDDACEELLEPYRGHRFRAQTLLGLMGLQRPRHAPRMTLPTHTPYAQERHRRIR</sequence>
<dbReference type="PANTHER" id="PTHR43003">
    <property type="entry name" value="DNA-3-METHYLADENINE GLYCOSYLASE"/>
    <property type="match status" value="1"/>
</dbReference>
<dbReference type="GO" id="GO:0043916">
    <property type="term" value="F:DNA-7-methylguanine glycosylase activity"/>
    <property type="evidence" value="ECO:0007669"/>
    <property type="project" value="TreeGrafter"/>
</dbReference>
<organism evidence="3 4">
    <name type="scientific">Microlunatus endophyticus</name>
    <dbReference type="NCBI Taxonomy" id="1716077"/>
    <lineage>
        <taxon>Bacteria</taxon>
        <taxon>Bacillati</taxon>
        <taxon>Actinomycetota</taxon>
        <taxon>Actinomycetes</taxon>
        <taxon>Propionibacteriales</taxon>
        <taxon>Propionibacteriaceae</taxon>
        <taxon>Microlunatus</taxon>
    </lineage>
</organism>
<keyword evidence="1" id="KW-0227">DNA damage</keyword>
<dbReference type="Proteomes" id="UP000613840">
    <property type="component" value="Unassembled WGS sequence"/>
</dbReference>
<proteinExistence type="predicted"/>
<dbReference type="PANTHER" id="PTHR43003:SF6">
    <property type="entry name" value="DNA GLYCOSYLASE"/>
    <property type="match status" value="1"/>
</dbReference>
<comment type="caution">
    <text evidence="3">The sequence shown here is derived from an EMBL/GenBank/DDBJ whole genome shotgun (WGS) entry which is preliminary data.</text>
</comment>
<evidence type="ECO:0000256" key="2">
    <source>
        <dbReference type="ARBA" id="ARBA00023204"/>
    </source>
</evidence>
<dbReference type="InterPro" id="IPR011257">
    <property type="entry name" value="DNA_glycosylase"/>
</dbReference>
<dbReference type="Gene3D" id="1.10.340.30">
    <property type="entry name" value="Hypothetical protein, domain 2"/>
    <property type="match status" value="1"/>
</dbReference>
<dbReference type="GO" id="GO:0006307">
    <property type="term" value="P:DNA alkylation repair"/>
    <property type="evidence" value="ECO:0007669"/>
    <property type="project" value="TreeGrafter"/>
</dbReference>
<protein>
    <submittedName>
        <fullName evidence="3">3-methyladenine DNA glycosylase</fullName>
    </submittedName>
</protein>
<dbReference type="GO" id="GO:0005737">
    <property type="term" value="C:cytoplasm"/>
    <property type="evidence" value="ECO:0007669"/>
    <property type="project" value="TreeGrafter"/>
</dbReference>
<dbReference type="GO" id="GO:0032131">
    <property type="term" value="F:alkylated DNA binding"/>
    <property type="evidence" value="ECO:0007669"/>
    <property type="project" value="TreeGrafter"/>
</dbReference>
<name>A0A917SAP5_9ACTN</name>
<accession>A0A917SAP5</accession>
<gene>
    <name evidence="3" type="ORF">GCM10011575_25510</name>
</gene>
<dbReference type="GO" id="GO:0006285">
    <property type="term" value="P:base-excision repair, AP site formation"/>
    <property type="evidence" value="ECO:0007669"/>
    <property type="project" value="TreeGrafter"/>
</dbReference>
<evidence type="ECO:0000313" key="4">
    <source>
        <dbReference type="Proteomes" id="UP000613840"/>
    </source>
</evidence>
<keyword evidence="2" id="KW-0234">DNA repair</keyword>
<dbReference type="GO" id="GO:0032993">
    <property type="term" value="C:protein-DNA complex"/>
    <property type="evidence" value="ECO:0007669"/>
    <property type="project" value="TreeGrafter"/>
</dbReference>
<dbReference type="InterPro" id="IPR051912">
    <property type="entry name" value="Alkylbase_DNA_Glycosylase/TA"/>
</dbReference>
<dbReference type="SUPFAM" id="SSF48150">
    <property type="entry name" value="DNA-glycosylase"/>
    <property type="match status" value="1"/>
</dbReference>
<evidence type="ECO:0000313" key="3">
    <source>
        <dbReference type="EMBL" id="GGL65968.1"/>
    </source>
</evidence>
<dbReference type="GO" id="GO:0008725">
    <property type="term" value="F:DNA-3-methyladenine glycosylase activity"/>
    <property type="evidence" value="ECO:0007669"/>
    <property type="project" value="TreeGrafter"/>
</dbReference>
<reference evidence="3" key="1">
    <citation type="journal article" date="2014" name="Int. J. Syst. Evol. Microbiol.">
        <title>Complete genome sequence of Corynebacterium casei LMG S-19264T (=DSM 44701T), isolated from a smear-ripened cheese.</title>
        <authorList>
            <consortium name="US DOE Joint Genome Institute (JGI-PGF)"/>
            <person name="Walter F."/>
            <person name="Albersmeier A."/>
            <person name="Kalinowski J."/>
            <person name="Ruckert C."/>
        </authorList>
    </citation>
    <scope>NUCLEOTIDE SEQUENCE</scope>
    <source>
        <strain evidence="3">CGMCC 4.7306</strain>
    </source>
</reference>
<reference evidence="3" key="2">
    <citation type="submission" date="2020-09" db="EMBL/GenBank/DDBJ databases">
        <authorList>
            <person name="Sun Q."/>
            <person name="Zhou Y."/>
        </authorList>
    </citation>
    <scope>NUCLEOTIDE SEQUENCE</scope>
    <source>
        <strain evidence="3">CGMCC 4.7306</strain>
    </source>
</reference>
<dbReference type="AlphaFoldDB" id="A0A917SAP5"/>
<dbReference type="EMBL" id="BMMZ01000005">
    <property type="protein sequence ID" value="GGL65968.1"/>
    <property type="molecule type" value="Genomic_DNA"/>
</dbReference>